<feature type="transmembrane region" description="Helical" evidence="5">
    <location>
        <begin position="339"/>
        <end position="361"/>
    </location>
</feature>
<feature type="transmembrane region" description="Helical" evidence="5">
    <location>
        <begin position="25"/>
        <end position="44"/>
    </location>
</feature>
<proteinExistence type="predicted"/>
<dbReference type="GO" id="GO:0140359">
    <property type="term" value="F:ABC-type transporter activity"/>
    <property type="evidence" value="ECO:0007669"/>
    <property type="project" value="InterPro"/>
</dbReference>
<dbReference type="Pfam" id="PF12698">
    <property type="entry name" value="ABC2_membrane_3"/>
    <property type="match status" value="1"/>
</dbReference>
<evidence type="ECO:0000259" key="6">
    <source>
        <dbReference type="Pfam" id="PF12698"/>
    </source>
</evidence>
<gene>
    <name evidence="7" type="ORF">SAMN04489757_11451</name>
</gene>
<dbReference type="GO" id="GO:0016020">
    <property type="term" value="C:membrane"/>
    <property type="evidence" value="ECO:0007669"/>
    <property type="project" value="UniProtKB-SubCell"/>
</dbReference>
<dbReference type="OrthoDB" id="2023283at2"/>
<dbReference type="STRING" id="1527.SAMN04489757_11451"/>
<evidence type="ECO:0000256" key="2">
    <source>
        <dbReference type="ARBA" id="ARBA00022692"/>
    </source>
</evidence>
<feature type="transmembrane region" description="Helical" evidence="5">
    <location>
        <begin position="199"/>
        <end position="225"/>
    </location>
</feature>
<dbReference type="RefSeq" id="WP_091686473.1">
    <property type="nucleotide sequence ID" value="NZ_BAABFM010000048.1"/>
</dbReference>
<evidence type="ECO:0000256" key="1">
    <source>
        <dbReference type="ARBA" id="ARBA00004141"/>
    </source>
</evidence>
<evidence type="ECO:0000313" key="8">
    <source>
        <dbReference type="Proteomes" id="UP000198806"/>
    </source>
</evidence>
<reference evidence="7 8" key="1">
    <citation type="submission" date="2016-10" db="EMBL/GenBank/DDBJ databases">
        <authorList>
            <person name="de Groot N.N."/>
        </authorList>
    </citation>
    <scope>NUCLEOTIDE SEQUENCE [LARGE SCALE GENOMIC DNA]</scope>
    <source>
        <strain evidence="7 8">DSM 1283</strain>
    </source>
</reference>
<evidence type="ECO:0000256" key="4">
    <source>
        <dbReference type="ARBA" id="ARBA00023136"/>
    </source>
</evidence>
<evidence type="ECO:0000256" key="5">
    <source>
        <dbReference type="SAM" id="Phobius"/>
    </source>
</evidence>
<dbReference type="AlphaFoldDB" id="A0A1I5FIS3"/>
<comment type="subcellular location">
    <subcellularLocation>
        <location evidence="1">Membrane</location>
        <topology evidence="1">Multi-pass membrane protein</topology>
    </subcellularLocation>
</comment>
<feature type="domain" description="ABC-2 type transporter transmembrane" evidence="6">
    <location>
        <begin position="24"/>
        <end position="415"/>
    </location>
</feature>
<dbReference type="EMBL" id="FOWD01000014">
    <property type="protein sequence ID" value="SFO23519.1"/>
    <property type="molecule type" value="Genomic_DNA"/>
</dbReference>
<sequence>MKKSNLAGWKDVFSFTLVQTLKSKAFLISYIILITLSLISMPLVNKIFNSGNEDVNAPSPIKKVYVYNSTSLQDIDFSKLLPEENMNHILFETASEEYDTLSKEVEKETTSVILTITEDSNMFSLHFLKAGKGPVKDTHIQALGNALAKQFQLLRINASGITDEQNAMLNAKIGTSVSAADVNGEIILKEDTSISMAEYWFIYGILFFVLMANMLSSTQIASSIVTEKSTRVVEYLLITVKPLALMVGKIIAMLFATLFQMVSMVIALFVSNRITSVIIPGNSSSMLEQFLPKDIFQNINIVNILLCFILVMLGMIFYATLAGLAGATVSRIEELNEGLTLFTITNLIGVYIGLGASGTLVGAGINPFVVFAFLFPLSSPFILPGAILIGKATLPLVGIAIVLELVFILLLFSFVAKIYETLILHNGNTIKLKELIHLSKTV</sequence>
<keyword evidence="3 5" id="KW-1133">Transmembrane helix</keyword>
<protein>
    <submittedName>
        <fullName evidence="7">ABC-2 type transport system permease protein</fullName>
    </submittedName>
</protein>
<dbReference type="InterPro" id="IPR013525">
    <property type="entry name" value="ABC2_TM"/>
</dbReference>
<evidence type="ECO:0000256" key="3">
    <source>
        <dbReference type="ARBA" id="ARBA00022989"/>
    </source>
</evidence>
<feature type="transmembrane region" description="Helical" evidence="5">
    <location>
        <begin position="245"/>
        <end position="270"/>
    </location>
</feature>
<feature type="transmembrane region" description="Helical" evidence="5">
    <location>
        <begin position="368"/>
        <end position="390"/>
    </location>
</feature>
<dbReference type="Proteomes" id="UP000198806">
    <property type="component" value="Unassembled WGS sequence"/>
</dbReference>
<keyword evidence="2 5" id="KW-0812">Transmembrane</keyword>
<feature type="transmembrane region" description="Helical" evidence="5">
    <location>
        <begin position="396"/>
        <end position="416"/>
    </location>
</feature>
<name>A0A1I5FIS3_9FIRM</name>
<keyword evidence="8" id="KW-1185">Reference proteome</keyword>
<evidence type="ECO:0000313" key="7">
    <source>
        <dbReference type="EMBL" id="SFO23519.1"/>
    </source>
</evidence>
<organism evidence="7 8">
    <name type="scientific">Anaerocolumna aminovalerica</name>
    <dbReference type="NCBI Taxonomy" id="1527"/>
    <lineage>
        <taxon>Bacteria</taxon>
        <taxon>Bacillati</taxon>
        <taxon>Bacillota</taxon>
        <taxon>Clostridia</taxon>
        <taxon>Lachnospirales</taxon>
        <taxon>Lachnospiraceae</taxon>
        <taxon>Anaerocolumna</taxon>
    </lineage>
</organism>
<keyword evidence="4 5" id="KW-0472">Membrane</keyword>
<accession>A0A1I5FIS3</accession>
<feature type="transmembrane region" description="Helical" evidence="5">
    <location>
        <begin position="301"/>
        <end position="327"/>
    </location>
</feature>